<dbReference type="GO" id="GO:0004456">
    <property type="term" value="F:phosphogluconate dehydratase activity"/>
    <property type="evidence" value="ECO:0007669"/>
    <property type="project" value="TreeGrafter"/>
</dbReference>
<organism evidence="2 3">
    <name type="scientific">Alteromonas australica</name>
    <dbReference type="NCBI Taxonomy" id="589873"/>
    <lineage>
        <taxon>Bacteria</taxon>
        <taxon>Pseudomonadati</taxon>
        <taxon>Pseudomonadota</taxon>
        <taxon>Gammaproteobacteria</taxon>
        <taxon>Alteromonadales</taxon>
        <taxon>Alteromonadaceae</taxon>
        <taxon>Alteromonas/Salinimonas group</taxon>
        <taxon>Alteromonas</taxon>
    </lineage>
</organism>
<feature type="non-terminal residue" evidence="2">
    <location>
        <position position="1"/>
    </location>
</feature>
<sequence>PAAIHVTPEAFKGGLLAKVEEGDIIELNTETGALSLLVDDEVLAAREAKPANIDHHHIGMGRELFGGMRAVLTGAEEGACSLFYTQEQA</sequence>
<protein>
    <submittedName>
        <fullName evidence="2">Phosphogluconate dehydratase</fullName>
    </submittedName>
</protein>
<reference evidence="2 3" key="1">
    <citation type="journal article" date="2018" name="Nat. Biotechnol.">
        <title>A standardized bacterial taxonomy based on genome phylogeny substantially revises the tree of life.</title>
        <authorList>
            <person name="Parks D.H."/>
            <person name="Chuvochina M."/>
            <person name="Waite D.W."/>
            <person name="Rinke C."/>
            <person name="Skarshewski A."/>
            <person name="Chaumeil P.A."/>
            <person name="Hugenholtz P."/>
        </authorList>
    </citation>
    <scope>NUCLEOTIDE SEQUENCE [LARGE SCALE GENOMIC DNA]</scope>
    <source>
        <strain evidence="2">UBA11621</strain>
    </source>
</reference>
<name>A0A358DWY8_9ALTE</name>
<dbReference type="SUPFAM" id="SSF52016">
    <property type="entry name" value="LeuD/IlvD-like"/>
    <property type="match status" value="1"/>
</dbReference>
<dbReference type="EMBL" id="DONK01000044">
    <property type="protein sequence ID" value="HBU50165.1"/>
    <property type="molecule type" value="Genomic_DNA"/>
</dbReference>
<accession>A0A358DWY8</accession>
<dbReference type="RefSeq" id="WP_273015864.1">
    <property type="nucleotide sequence ID" value="NZ_DJZW01000002.1"/>
</dbReference>
<evidence type="ECO:0000259" key="1">
    <source>
        <dbReference type="Pfam" id="PF24877"/>
    </source>
</evidence>
<dbReference type="Proteomes" id="UP000264779">
    <property type="component" value="Unassembled WGS sequence"/>
</dbReference>
<dbReference type="PANTHER" id="PTHR43661">
    <property type="entry name" value="D-XYLONATE DEHYDRATASE"/>
    <property type="match status" value="1"/>
</dbReference>
<evidence type="ECO:0000313" key="3">
    <source>
        <dbReference type="Proteomes" id="UP000264779"/>
    </source>
</evidence>
<comment type="caution">
    <text evidence="2">The sequence shown here is derived from an EMBL/GenBank/DDBJ whole genome shotgun (WGS) entry which is preliminary data.</text>
</comment>
<gene>
    <name evidence="2" type="ORF">DEB45_02795</name>
</gene>
<evidence type="ECO:0000313" key="2">
    <source>
        <dbReference type="EMBL" id="HBU50165.1"/>
    </source>
</evidence>
<dbReference type="InterPro" id="IPR042096">
    <property type="entry name" value="Dihydro-acid_dehy_C"/>
</dbReference>
<proteinExistence type="predicted"/>
<dbReference type="InterPro" id="IPR056740">
    <property type="entry name" value="ILV_EDD_C"/>
</dbReference>
<feature type="domain" description="Dihydroxy-acid/6-phosphogluconate dehydratase C-terminal" evidence="1">
    <location>
        <begin position="2"/>
        <end position="79"/>
    </location>
</feature>
<dbReference type="Gene3D" id="3.50.30.80">
    <property type="entry name" value="IlvD/EDD C-terminal domain-like"/>
    <property type="match status" value="1"/>
</dbReference>
<dbReference type="AlphaFoldDB" id="A0A358DWY8"/>
<dbReference type="PANTHER" id="PTHR43661:SF1">
    <property type="entry name" value="PHOSPHOGLUCONATE DEHYDRATASE"/>
    <property type="match status" value="1"/>
</dbReference>
<dbReference type="Pfam" id="PF24877">
    <property type="entry name" value="ILV_EDD_C"/>
    <property type="match status" value="1"/>
</dbReference>
<dbReference type="GO" id="GO:0005829">
    <property type="term" value="C:cytosol"/>
    <property type="evidence" value="ECO:0007669"/>
    <property type="project" value="TreeGrafter"/>
</dbReference>